<evidence type="ECO:0000256" key="1">
    <source>
        <dbReference type="SAM" id="Phobius"/>
    </source>
</evidence>
<feature type="transmembrane region" description="Helical" evidence="1">
    <location>
        <begin position="6"/>
        <end position="25"/>
    </location>
</feature>
<dbReference type="InterPro" id="IPR008972">
    <property type="entry name" value="Cupredoxin"/>
</dbReference>
<keyword evidence="1" id="KW-0812">Transmembrane</keyword>
<feature type="domain" description="EfeO-type cupredoxin-like" evidence="2">
    <location>
        <begin position="16"/>
        <end position="123"/>
    </location>
</feature>
<dbReference type="RefSeq" id="WP_141609519.1">
    <property type="nucleotide sequence ID" value="NZ_VIGC02000008.1"/>
</dbReference>
<proteinExistence type="predicted"/>
<dbReference type="AlphaFoldDB" id="A0A540VHY4"/>
<keyword evidence="4" id="KW-1185">Reference proteome</keyword>
<dbReference type="InParanoid" id="A0A540VHY4"/>
<evidence type="ECO:0000313" key="3">
    <source>
        <dbReference type="EMBL" id="TQE96374.1"/>
    </source>
</evidence>
<gene>
    <name evidence="3" type="ORF">FKZ61_07735</name>
</gene>
<keyword evidence="1" id="KW-0472">Membrane</keyword>
<organism evidence="3 4">
    <name type="scientific">Litorilinea aerophila</name>
    <dbReference type="NCBI Taxonomy" id="1204385"/>
    <lineage>
        <taxon>Bacteria</taxon>
        <taxon>Bacillati</taxon>
        <taxon>Chloroflexota</taxon>
        <taxon>Caldilineae</taxon>
        <taxon>Caldilineales</taxon>
        <taxon>Caldilineaceae</taxon>
        <taxon>Litorilinea</taxon>
    </lineage>
</organism>
<dbReference type="InterPro" id="IPR028096">
    <property type="entry name" value="EfeO_Cupredoxin"/>
</dbReference>
<dbReference type="SUPFAM" id="SSF49503">
    <property type="entry name" value="Cupredoxins"/>
    <property type="match status" value="1"/>
</dbReference>
<evidence type="ECO:0000259" key="2">
    <source>
        <dbReference type="Pfam" id="PF13473"/>
    </source>
</evidence>
<dbReference type="EMBL" id="VIGC01000008">
    <property type="protein sequence ID" value="TQE96374.1"/>
    <property type="molecule type" value="Genomic_DNA"/>
</dbReference>
<evidence type="ECO:0000313" key="4">
    <source>
        <dbReference type="Proteomes" id="UP000317371"/>
    </source>
</evidence>
<reference evidence="3 4" key="1">
    <citation type="submission" date="2019-06" db="EMBL/GenBank/DDBJ databases">
        <title>Genome sequence of Litorilinea aerophila BAA-2444.</title>
        <authorList>
            <person name="Maclea K.S."/>
            <person name="Maurais E.G."/>
            <person name="Iannazzi L.C."/>
        </authorList>
    </citation>
    <scope>NUCLEOTIDE SEQUENCE [LARGE SCALE GENOMIC DNA]</scope>
    <source>
        <strain evidence="3 4">ATCC BAA-2444</strain>
    </source>
</reference>
<dbReference type="Proteomes" id="UP000317371">
    <property type="component" value="Unassembled WGS sequence"/>
</dbReference>
<name>A0A540VHY4_9CHLR</name>
<dbReference type="Pfam" id="PF13473">
    <property type="entry name" value="Cupredoxin_1"/>
    <property type="match status" value="1"/>
</dbReference>
<sequence length="125" mass="13986">MDITTLFVNIAGLALIAWIVWYFWLYRKEGVQVAEVAGVQEVPITVKGGYDPDVIVVKRGKPVRLLFNRQESALCSEMVVFDKINKSAKLPEGETVTIEFTPEEPGEIPFQCQMGMLRGKVVVKA</sequence>
<protein>
    <submittedName>
        <fullName evidence="3">Cupredoxin domain-containing protein</fullName>
    </submittedName>
</protein>
<keyword evidence="1" id="KW-1133">Transmembrane helix</keyword>
<dbReference type="OrthoDB" id="9800141at2"/>
<comment type="caution">
    <text evidence="3">The sequence shown here is derived from an EMBL/GenBank/DDBJ whole genome shotgun (WGS) entry which is preliminary data.</text>
</comment>
<accession>A0A540VHY4</accession>
<dbReference type="Gene3D" id="2.60.40.420">
    <property type="entry name" value="Cupredoxins - blue copper proteins"/>
    <property type="match status" value="1"/>
</dbReference>